<dbReference type="InterPro" id="IPR020845">
    <property type="entry name" value="AMP-binding_CS"/>
</dbReference>
<dbReference type="Pfam" id="PF16177">
    <property type="entry name" value="ACAS_N"/>
    <property type="match status" value="1"/>
</dbReference>
<feature type="region of interest" description="Disordered" evidence="6">
    <location>
        <begin position="1"/>
        <end position="34"/>
    </location>
</feature>
<keyword evidence="4 5" id="KW-0067">ATP-binding</keyword>
<accession>A0A1D2NG40</accession>
<dbReference type="GO" id="GO:0003987">
    <property type="term" value="F:acetate-CoA ligase activity"/>
    <property type="evidence" value="ECO:0007669"/>
    <property type="project" value="UniProtKB-UniRule"/>
</dbReference>
<evidence type="ECO:0000259" key="9">
    <source>
        <dbReference type="Pfam" id="PF16177"/>
    </source>
</evidence>
<evidence type="ECO:0000313" key="11">
    <source>
        <dbReference type="Proteomes" id="UP000094527"/>
    </source>
</evidence>
<dbReference type="PROSITE" id="PS00455">
    <property type="entry name" value="AMP_BINDING"/>
    <property type="match status" value="1"/>
</dbReference>
<dbReference type="NCBIfam" id="TIGR02188">
    <property type="entry name" value="Ac_CoA_lig_AcsA"/>
    <property type="match status" value="1"/>
</dbReference>
<gene>
    <name evidence="10" type="ORF">Ocin01_02519</name>
</gene>
<feature type="compositionally biased region" description="Polar residues" evidence="6">
    <location>
        <begin position="7"/>
        <end position="29"/>
    </location>
</feature>
<organism evidence="10 11">
    <name type="scientific">Orchesella cincta</name>
    <name type="common">Springtail</name>
    <name type="synonym">Podura cincta</name>
    <dbReference type="NCBI Taxonomy" id="48709"/>
    <lineage>
        <taxon>Eukaryota</taxon>
        <taxon>Metazoa</taxon>
        <taxon>Ecdysozoa</taxon>
        <taxon>Arthropoda</taxon>
        <taxon>Hexapoda</taxon>
        <taxon>Collembola</taxon>
        <taxon>Entomobryomorpha</taxon>
        <taxon>Entomobryoidea</taxon>
        <taxon>Orchesellidae</taxon>
        <taxon>Orchesellinae</taxon>
        <taxon>Orchesella</taxon>
    </lineage>
</organism>
<dbReference type="PANTHER" id="PTHR24095:SF244">
    <property type="entry name" value="ACETYL-COENZYME A SYNTHETASE"/>
    <property type="match status" value="1"/>
</dbReference>
<feature type="domain" description="Acetyl-coenzyme A synthetase N-terminal" evidence="9">
    <location>
        <begin position="49"/>
        <end position="110"/>
    </location>
</feature>
<dbReference type="GO" id="GO:0005524">
    <property type="term" value="F:ATP binding"/>
    <property type="evidence" value="ECO:0007669"/>
    <property type="project" value="UniProtKB-UniRule"/>
</dbReference>
<feature type="domain" description="AMP-dependent synthetase/ligase" evidence="7">
    <location>
        <begin position="116"/>
        <end position="530"/>
    </location>
</feature>
<proteinExistence type="inferred from homology"/>
<dbReference type="PANTHER" id="PTHR24095">
    <property type="entry name" value="ACETYL-COENZYME A SYNTHETASE"/>
    <property type="match status" value="1"/>
</dbReference>
<dbReference type="SUPFAM" id="SSF56801">
    <property type="entry name" value="Acetyl-CoA synthetase-like"/>
    <property type="match status" value="1"/>
</dbReference>
<evidence type="ECO:0000256" key="3">
    <source>
        <dbReference type="ARBA" id="ARBA00022741"/>
    </source>
</evidence>
<evidence type="ECO:0000256" key="1">
    <source>
        <dbReference type="ARBA" id="ARBA00006432"/>
    </source>
</evidence>
<dbReference type="FunFam" id="3.30.300.30:FF:000004">
    <property type="entry name" value="Acetyl-coenzyme A synthetase"/>
    <property type="match status" value="1"/>
</dbReference>
<dbReference type="InterPro" id="IPR045851">
    <property type="entry name" value="AMP-bd_C_sf"/>
</dbReference>
<dbReference type="OrthoDB" id="1706066at2759"/>
<dbReference type="CDD" id="cd05966">
    <property type="entry name" value="ACS"/>
    <property type="match status" value="1"/>
</dbReference>
<dbReference type="OMA" id="INVSYNC"/>
<dbReference type="Pfam" id="PF13193">
    <property type="entry name" value="AMP-binding_C"/>
    <property type="match status" value="1"/>
</dbReference>
<dbReference type="InterPro" id="IPR000873">
    <property type="entry name" value="AMP-dep_synth/lig_dom"/>
</dbReference>
<dbReference type="Pfam" id="PF00501">
    <property type="entry name" value="AMP-binding"/>
    <property type="match status" value="1"/>
</dbReference>
<evidence type="ECO:0000259" key="7">
    <source>
        <dbReference type="Pfam" id="PF00501"/>
    </source>
</evidence>
<dbReference type="STRING" id="48709.A0A1D2NG40"/>
<dbReference type="EMBL" id="LJIJ01000052">
    <property type="protein sequence ID" value="ODN04192.1"/>
    <property type="molecule type" value="Genomic_DNA"/>
</dbReference>
<dbReference type="NCBIfam" id="NF001208">
    <property type="entry name" value="PRK00174.1"/>
    <property type="match status" value="1"/>
</dbReference>
<dbReference type="EC" id="6.2.1.1" evidence="5"/>
<keyword evidence="3 5" id="KW-0547">Nucleotide-binding</keyword>
<keyword evidence="2 5" id="KW-0436">Ligase</keyword>
<feature type="domain" description="AMP-binding enzyme C-terminal" evidence="8">
    <location>
        <begin position="586"/>
        <end position="664"/>
    </location>
</feature>
<evidence type="ECO:0000313" key="10">
    <source>
        <dbReference type="EMBL" id="ODN04192.1"/>
    </source>
</evidence>
<evidence type="ECO:0000256" key="4">
    <source>
        <dbReference type="ARBA" id="ARBA00022840"/>
    </source>
</evidence>
<dbReference type="Proteomes" id="UP000094527">
    <property type="component" value="Unassembled WGS sequence"/>
</dbReference>
<evidence type="ECO:0000256" key="2">
    <source>
        <dbReference type="ARBA" id="ARBA00022598"/>
    </source>
</evidence>
<dbReference type="Gene3D" id="3.30.300.30">
    <property type="match status" value="1"/>
</dbReference>
<sequence length="707" mass="78928">MPVTGNPEANMSNGTVESNSVPEQENESQVVKPPSEISKNAYVKSLDEYEAMYKRSISDPEGFWKDILADFHFQEKQADDKSFLTYNFDINKGPVSIKWLEGAKTNISYNLLDRNVQKGLGDTIAFYWEGNDPKDESKITYGELLKEVCKFANVLKNLGVKKGDRVAIYMPMIMELPIAMLGCARIGAIHSIVFGGFSADSLADRMIDAQATVLITSDGVWRGEKIIHLKEISDKAIAKCGDSNLDVKHCIVVNHLPRLAVNKVDESTNQSPVKRKQFDYLTPFDETRDKWYHELIEKADDVCPPEWVDAEDPLFMLYTSGSTGKPKGVLHTTAGYMVYAATTFKYVFDYHPGDIYWCTADIGWITGHTYVTYGPLANGATSVIFEGTPFYPTNSRFWDVVDKYKVNQFYTAPTAIRSLMKFGDNFVKQCNRSSLKILGTVGEPINPEAWLWYYNVVGDGRCPIVDTYWQTETGGHVITPLPGATPSKPGSATFPFFGVLPVLLTEEGKEIEGPGEGYLVFKKPWPGMMRSVYGDHDRFEATYFKRFPGYYFTGDGAKRDKDGYIWITGRVDDMLNVSGHLLSTAQVESALIEHKAVAESAAVAMPHKVKGEALYCFVTLRDGFEFSSQLEGELKLKVREKIGAFAAPEVIQLAPALPKTRSGKIMRRILRKIAVGDSNFGDTSTLADESVIDLLLQHRPEAPAKVR</sequence>
<comment type="catalytic activity">
    <reaction evidence="5">
        <text>acetate + ATP + CoA = acetyl-CoA + AMP + diphosphate</text>
        <dbReference type="Rhea" id="RHEA:23176"/>
        <dbReference type="ChEBI" id="CHEBI:30089"/>
        <dbReference type="ChEBI" id="CHEBI:30616"/>
        <dbReference type="ChEBI" id="CHEBI:33019"/>
        <dbReference type="ChEBI" id="CHEBI:57287"/>
        <dbReference type="ChEBI" id="CHEBI:57288"/>
        <dbReference type="ChEBI" id="CHEBI:456215"/>
        <dbReference type="EC" id="6.2.1.1"/>
    </reaction>
</comment>
<dbReference type="FunFam" id="3.40.50.12780:FF:000001">
    <property type="entry name" value="Acetyl-coenzyme A synthetase"/>
    <property type="match status" value="1"/>
</dbReference>
<dbReference type="InterPro" id="IPR025110">
    <property type="entry name" value="AMP-bd_C"/>
</dbReference>
<evidence type="ECO:0000259" key="8">
    <source>
        <dbReference type="Pfam" id="PF13193"/>
    </source>
</evidence>
<reference evidence="10 11" key="1">
    <citation type="journal article" date="2016" name="Genome Biol. Evol.">
        <title>Gene Family Evolution Reflects Adaptation to Soil Environmental Stressors in the Genome of the Collembolan Orchesella cincta.</title>
        <authorList>
            <person name="Faddeeva-Vakhrusheva A."/>
            <person name="Derks M.F."/>
            <person name="Anvar S.Y."/>
            <person name="Agamennone V."/>
            <person name="Suring W."/>
            <person name="Smit S."/>
            <person name="van Straalen N.M."/>
            <person name="Roelofs D."/>
        </authorList>
    </citation>
    <scope>NUCLEOTIDE SEQUENCE [LARGE SCALE GENOMIC DNA]</scope>
    <source>
        <tissue evidence="10">Mixed pool</tissue>
    </source>
</reference>
<dbReference type="InterPro" id="IPR042099">
    <property type="entry name" value="ANL_N_sf"/>
</dbReference>
<protein>
    <recommendedName>
        <fullName evidence="5">Acetyl-coenzyme A synthetase</fullName>
        <ecNumber evidence="5">6.2.1.1</ecNumber>
    </recommendedName>
</protein>
<name>A0A1D2NG40_ORCCI</name>
<dbReference type="InterPro" id="IPR032387">
    <property type="entry name" value="ACAS_N"/>
</dbReference>
<evidence type="ECO:0000256" key="6">
    <source>
        <dbReference type="SAM" id="MobiDB-lite"/>
    </source>
</evidence>
<dbReference type="InterPro" id="IPR011904">
    <property type="entry name" value="Ac_CoA_lig"/>
</dbReference>
<dbReference type="GO" id="GO:0019427">
    <property type="term" value="P:acetyl-CoA biosynthetic process from acetate"/>
    <property type="evidence" value="ECO:0007669"/>
    <property type="project" value="InterPro"/>
</dbReference>
<comment type="caution">
    <text evidence="10">The sequence shown here is derived from an EMBL/GenBank/DDBJ whole genome shotgun (WGS) entry which is preliminary data.</text>
</comment>
<evidence type="ECO:0000256" key="5">
    <source>
        <dbReference type="RuleBase" id="RU361147"/>
    </source>
</evidence>
<keyword evidence="11" id="KW-1185">Reference proteome</keyword>
<comment type="similarity">
    <text evidence="1 5">Belongs to the ATP-dependent AMP-binding enzyme family.</text>
</comment>
<dbReference type="AlphaFoldDB" id="A0A1D2NG40"/>
<dbReference type="Gene3D" id="3.40.50.12780">
    <property type="entry name" value="N-terminal domain of ligase-like"/>
    <property type="match status" value="1"/>
</dbReference>
<dbReference type="GO" id="GO:0016208">
    <property type="term" value="F:AMP binding"/>
    <property type="evidence" value="ECO:0007669"/>
    <property type="project" value="InterPro"/>
</dbReference>